<gene>
    <name evidence="2" type="ORF">V5N11_001513</name>
    <name evidence="3" type="ORF">V5N11_021341</name>
    <name evidence="4" type="ORF">V5N11_027450</name>
</gene>
<keyword evidence="5" id="KW-1185">Reference proteome</keyword>
<dbReference type="SUPFAM" id="SSF82199">
    <property type="entry name" value="SET domain"/>
    <property type="match status" value="1"/>
</dbReference>
<proteinExistence type="predicted"/>
<dbReference type="Pfam" id="PF00856">
    <property type="entry name" value="SET"/>
    <property type="match status" value="1"/>
</dbReference>
<evidence type="ECO:0000259" key="1">
    <source>
        <dbReference type="PROSITE" id="PS50280"/>
    </source>
</evidence>
<reference evidence="3 5" key="1">
    <citation type="submission" date="2024-04" db="EMBL/GenBank/DDBJ databases">
        <title>Genome assembly C_amara_ONT_v2.</title>
        <authorList>
            <person name="Yant L."/>
            <person name="Moore C."/>
            <person name="Slenker M."/>
        </authorList>
    </citation>
    <scope>NUCLEOTIDE SEQUENCE [LARGE SCALE GENOMIC DNA]</scope>
    <source>
        <tissue evidence="3">Leaf</tissue>
    </source>
</reference>
<dbReference type="PANTHER" id="PTHR45660:SF73">
    <property type="entry name" value="HISTONE-LYSINE N-METHYLTRANSFERASE, H3 LYSINE-9 SPECIFIC SUVH1"/>
    <property type="match status" value="1"/>
</dbReference>
<organism evidence="3 5">
    <name type="scientific">Cardamine amara subsp. amara</name>
    <dbReference type="NCBI Taxonomy" id="228776"/>
    <lineage>
        <taxon>Eukaryota</taxon>
        <taxon>Viridiplantae</taxon>
        <taxon>Streptophyta</taxon>
        <taxon>Embryophyta</taxon>
        <taxon>Tracheophyta</taxon>
        <taxon>Spermatophyta</taxon>
        <taxon>Magnoliopsida</taxon>
        <taxon>eudicotyledons</taxon>
        <taxon>Gunneridae</taxon>
        <taxon>Pentapetalae</taxon>
        <taxon>rosids</taxon>
        <taxon>malvids</taxon>
        <taxon>Brassicales</taxon>
        <taxon>Brassicaceae</taxon>
        <taxon>Cardamineae</taxon>
        <taxon>Cardamine</taxon>
    </lineage>
</organism>
<dbReference type="EMBL" id="JBANAX010000843">
    <property type="protein sequence ID" value="KAL1191730.1"/>
    <property type="molecule type" value="Genomic_DNA"/>
</dbReference>
<evidence type="ECO:0000313" key="4">
    <source>
        <dbReference type="EMBL" id="KAL1224949.1"/>
    </source>
</evidence>
<dbReference type="EMBL" id="JBANAX010000043">
    <property type="protein sequence ID" value="KAL1224949.1"/>
    <property type="molecule type" value="Genomic_DNA"/>
</dbReference>
<evidence type="ECO:0000313" key="3">
    <source>
        <dbReference type="EMBL" id="KAL1205172.1"/>
    </source>
</evidence>
<dbReference type="SMART" id="SM00317">
    <property type="entry name" value="SET"/>
    <property type="match status" value="1"/>
</dbReference>
<dbReference type="AlphaFoldDB" id="A0ABD1AEE7"/>
<dbReference type="InterPro" id="IPR051357">
    <property type="entry name" value="H3K9_HMTase_SUVAR3-9"/>
</dbReference>
<dbReference type="EMBL" id="JBANAX010000524">
    <property type="protein sequence ID" value="KAL1205172.1"/>
    <property type="molecule type" value="Genomic_DNA"/>
</dbReference>
<dbReference type="Proteomes" id="UP001558713">
    <property type="component" value="Unassembled WGS sequence"/>
</dbReference>
<evidence type="ECO:0000313" key="5">
    <source>
        <dbReference type="Proteomes" id="UP001558713"/>
    </source>
</evidence>
<name>A0ABD1AEE7_CARAN</name>
<dbReference type="Gene3D" id="2.170.270.10">
    <property type="entry name" value="SET domain"/>
    <property type="match status" value="1"/>
</dbReference>
<dbReference type="InterPro" id="IPR046341">
    <property type="entry name" value="SET_dom_sf"/>
</dbReference>
<feature type="domain" description="SET" evidence="1">
    <location>
        <begin position="8"/>
        <end position="147"/>
    </location>
</feature>
<accession>A0ABD1AEE7</accession>
<protein>
    <submittedName>
        <fullName evidence="3">Histone-lysine N-methyltransferase, H3 lysine-9 specific SUVH3</fullName>
    </submittedName>
</protein>
<dbReference type="PANTHER" id="PTHR45660">
    <property type="entry name" value="HISTONE-LYSINE N-METHYLTRANSFERASE SETMAR"/>
    <property type="match status" value="1"/>
</dbReference>
<dbReference type="PROSITE" id="PS50280">
    <property type="entry name" value="SET"/>
    <property type="match status" value="1"/>
</dbReference>
<evidence type="ECO:0000313" key="2">
    <source>
        <dbReference type="EMBL" id="KAL1191730.1"/>
    </source>
</evidence>
<sequence length="169" mass="19118">MIPTGLKFNFEVFKIVDCGWGLRSWDPIRAGSFICEYAGDLIAEGEKEEDDFLFDSSRVFKSFKWNYELELVGEDASERVSKNNLSSSLVISAKKSGNIAQFMNHSCSPNVFWQLIAREQNGVWCTYIGFFAMKHIPPLTELQYDYGASRGGEKKMCLCRSKKCSGSFG</sequence>
<comment type="caution">
    <text evidence="3">The sequence shown here is derived from an EMBL/GenBank/DDBJ whole genome shotgun (WGS) entry which is preliminary data.</text>
</comment>
<dbReference type="InterPro" id="IPR001214">
    <property type="entry name" value="SET_dom"/>
</dbReference>